<dbReference type="SUPFAM" id="SSF51905">
    <property type="entry name" value="FAD/NAD(P)-binding domain"/>
    <property type="match status" value="1"/>
</dbReference>
<reference evidence="4 5" key="1">
    <citation type="submission" date="2016-09" db="EMBL/GenBank/DDBJ databases">
        <title>Chromobacterium muskegensis sp. nov., an insecticidal bacterium isolated from Sphagnum bogs.</title>
        <authorList>
            <person name="Sparks M.E."/>
            <person name="Blackburn M.B."/>
            <person name="Gundersen-Rindal D.E."/>
            <person name="Mitchell A."/>
            <person name="Farrar R."/>
            <person name="Kuhar D."/>
        </authorList>
    </citation>
    <scope>NUCLEOTIDE SEQUENCE [LARGE SCALE GENOMIC DNA]</scope>
    <source>
        <strain evidence="4 5">37-2</strain>
    </source>
</reference>
<comment type="caution">
    <text evidence="4">The sequence shown here is derived from an EMBL/GenBank/DDBJ whole genome shotgun (WGS) entry which is preliminary data.</text>
</comment>
<sequence>MTPIHVDVAIIGAGTAGMAAYRAARAHTDSVLLIEGGAYCTTCARLGCMPSKLLIAAAEAAHHARQAVAFGVRVDGVAAEHLGHLLAWVAQQWMTVDEILQMPFYHPVIAEGLRTALLDLKRKLHGGPDFGRHAGALCIAL</sequence>
<evidence type="ECO:0000313" key="5">
    <source>
        <dbReference type="Proteomes" id="UP000180088"/>
    </source>
</evidence>
<dbReference type="InterPro" id="IPR023753">
    <property type="entry name" value="FAD/NAD-binding_dom"/>
</dbReference>
<keyword evidence="1" id="KW-0285">Flavoprotein</keyword>
<evidence type="ECO:0000313" key="4">
    <source>
        <dbReference type="EMBL" id="OHX12550.1"/>
    </source>
</evidence>
<evidence type="ECO:0000256" key="2">
    <source>
        <dbReference type="ARBA" id="ARBA00022827"/>
    </source>
</evidence>
<dbReference type="PRINTS" id="PR00411">
    <property type="entry name" value="PNDRDTASEI"/>
</dbReference>
<dbReference type="Gene3D" id="3.50.50.60">
    <property type="entry name" value="FAD/NAD(P)-binding domain"/>
    <property type="match status" value="1"/>
</dbReference>
<dbReference type="PANTHER" id="PTHR43014:SF4">
    <property type="entry name" value="PYRIDINE NUCLEOTIDE-DISULFIDE OXIDOREDUCTASE RCLA-RELATED"/>
    <property type="match status" value="1"/>
</dbReference>
<dbReference type="Pfam" id="PF07992">
    <property type="entry name" value="Pyr_redox_2"/>
    <property type="match status" value="1"/>
</dbReference>
<name>A0A1S1WZJ0_9NEIS</name>
<dbReference type="InterPro" id="IPR036324">
    <property type="entry name" value="Mn/Fe_SOD_N_sf"/>
</dbReference>
<dbReference type="InterPro" id="IPR016156">
    <property type="entry name" value="FAD/NAD-linked_Rdtase_dimer_sf"/>
</dbReference>
<dbReference type="SUPFAM" id="SSF55424">
    <property type="entry name" value="FAD/NAD-linked reductases, dimerisation (C-terminal) domain"/>
    <property type="match status" value="1"/>
</dbReference>
<protein>
    <recommendedName>
        <fullName evidence="3">FAD/NAD(P)-binding domain-containing protein</fullName>
    </recommendedName>
</protein>
<organism evidence="4 5">
    <name type="scientific">Chromobacterium sphagni</name>
    <dbReference type="NCBI Taxonomy" id="1903179"/>
    <lineage>
        <taxon>Bacteria</taxon>
        <taxon>Pseudomonadati</taxon>
        <taxon>Pseudomonadota</taxon>
        <taxon>Betaproteobacteria</taxon>
        <taxon>Neisseriales</taxon>
        <taxon>Chromobacteriaceae</taxon>
        <taxon>Chromobacterium</taxon>
    </lineage>
</organism>
<feature type="domain" description="FAD/NAD(P)-binding" evidence="3">
    <location>
        <begin position="7"/>
        <end position="80"/>
    </location>
</feature>
<gene>
    <name evidence="4" type="ORF">BI347_02800</name>
</gene>
<keyword evidence="2" id="KW-0274">FAD</keyword>
<dbReference type="STRING" id="1903179.BI347_02800"/>
<accession>A0A1S1WZJ0</accession>
<dbReference type="GO" id="GO:0003955">
    <property type="term" value="F:NAD(P)H dehydrogenase (quinone) activity"/>
    <property type="evidence" value="ECO:0007669"/>
    <property type="project" value="TreeGrafter"/>
</dbReference>
<dbReference type="InterPro" id="IPR036188">
    <property type="entry name" value="FAD/NAD-bd_sf"/>
</dbReference>
<evidence type="ECO:0000259" key="3">
    <source>
        <dbReference type="Pfam" id="PF07992"/>
    </source>
</evidence>
<dbReference type="PANTHER" id="PTHR43014">
    <property type="entry name" value="MERCURIC REDUCTASE"/>
    <property type="match status" value="1"/>
</dbReference>
<dbReference type="Gene3D" id="1.10.287.990">
    <property type="entry name" value="Fe,Mn superoxide dismutase (SOD) domain"/>
    <property type="match status" value="1"/>
</dbReference>
<dbReference type="GO" id="GO:0050660">
    <property type="term" value="F:flavin adenine dinucleotide binding"/>
    <property type="evidence" value="ECO:0007669"/>
    <property type="project" value="TreeGrafter"/>
</dbReference>
<dbReference type="EMBL" id="MKCS01000001">
    <property type="protein sequence ID" value="OHX12550.1"/>
    <property type="molecule type" value="Genomic_DNA"/>
</dbReference>
<dbReference type="AlphaFoldDB" id="A0A1S1WZJ0"/>
<evidence type="ECO:0000256" key="1">
    <source>
        <dbReference type="ARBA" id="ARBA00022630"/>
    </source>
</evidence>
<proteinExistence type="predicted"/>
<dbReference type="RefSeq" id="WP_071115251.1">
    <property type="nucleotide sequence ID" value="NZ_MKCS01000001.1"/>
</dbReference>
<dbReference type="Proteomes" id="UP000180088">
    <property type="component" value="Unassembled WGS sequence"/>
</dbReference>